<evidence type="ECO:0000313" key="9">
    <source>
        <dbReference type="Proteomes" id="UP001606305"/>
    </source>
</evidence>
<dbReference type="Pfam" id="PF01593">
    <property type="entry name" value="Amino_oxidase"/>
    <property type="match status" value="1"/>
</dbReference>
<dbReference type="EC" id="1.13.12.3" evidence="3"/>
<proteinExistence type="inferred from homology"/>
<dbReference type="Proteomes" id="UP001606305">
    <property type="component" value="Unassembled WGS sequence"/>
</dbReference>
<organism evidence="8 9">
    <name type="scientific">Pelomonas nitida</name>
    <dbReference type="NCBI Taxonomy" id="3299027"/>
    <lineage>
        <taxon>Bacteria</taxon>
        <taxon>Pseudomonadati</taxon>
        <taxon>Pseudomonadota</taxon>
        <taxon>Betaproteobacteria</taxon>
        <taxon>Burkholderiales</taxon>
        <taxon>Sphaerotilaceae</taxon>
        <taxon>Roseateles</taxon>
    </lineage>
</organism>
<reference evidence="8 9" key="1">
    <citation type="submission" date="2024-09" db="EMBL/GenBank/DDBJ databases">
        <title>Novel species of the genus Pelomonas and Roseateles isolated from streams.</title>
        <authorList>
            <person name="Lu H."/>
        </authorList>
    </citation>
    <scope>NUCLEOTIDE SEQUENCE [LARGE SCALE GENOMIC DNA]</scope>
    <source>
        <strain evidence="8 9">BYS96W</strain>
    </source>
</reference>
<accession>A0ABW7GC96</accession>
<dbReference type="SUPFAM" id="SSF51905">
    <property type="entry name" value="FAD/NAD(P)-binding domain"/>
    <property type="match status" value="1"/>
</dbReference>
<dbReference type="InterPro" id="IPR002937">
    <property type="entry name" value="Amino_oxidase"/>
</dbReference>
<sequence>MPFIASAGQAATGANYVPPLTYVDVLYDHAGYLAAHQGRLGASSLAGSSVGIVGAGIAGLSAAYLLAAQGAQVTVFEASKRAGGRVYSMKPVKDDPALFELGAMRVPPSEQLFRYFATLFGVKPGGQFPDPGKVFTQIVFQNQTLDWPAGEPPPAAFSTVHQAWESLAGSVGGIQQDLADPATFADARQAWQRLVYSAQPPGPEQGYSTISFFQGLVQAFVENYAQYGLTAPWGPQEFALFGALGVGSGGFGPLYQVNFAEIMRLIVNGLETDQQFYPGGLSALTDGFLAAVGGSIRYESKVNIVYADPASRKVLVGVEAGPGPAYSFDAVIIATTTRAMQVDMGLTEPPPRVTPQLSAAQGTAIRELHLMNSSKLFVLTKSKFWIPANGQPATLPANIQTDGLVRGLYCLDYGAQSKYGVVLVSYTWGDDSTKTIAIKGADERLRLLLNSLAPAVPAFVEVLRSQIVPGSATLVDWQDQRQFYGAFKLNYPGQDPLNQALYYQFLSSPNGIYLAGDSVGWCGGWIEGALQTGVNAASAVVAQLGGQLYPHSPMTQTADLYQYGP</sequence>
<dbReference type="Gene3D" id="3.90.660.10">
    <property type="match status" value="1"/>
</dbReference>
<dbReference type="Gene3D" id="3.50.50.60">
    <property type="entry name" value="FAD/NAD(P)-binding domain"/>
    <property type="match status" value="1"/>
</dbReference>
<keyword evidence="9" id="KW-1185">Reference proteome</keyword>
<comment type="similarity">
    <text evidence="2">Belongs to the tryptophan 2-monooxygenase family.</text>
</comment>
<comment type="catalytic activity">
    <reaction evidence="6">
        <text>L-tryptophan + O2 = indole-3-acetamide + CO2 + H2O</text>
        <dbReference type="Rhea" id="RHEA:16165"/>
        <dbReference type="ChEBI" id="CHEBI:15377"/>
        <dbReference type="ChEBI" id="CHEBI:15379"/>
        <dbReference type="ChEBI" id="CHEBI:16031"/>
        <dbReference type="ChEBI" id="CHEBI:16526"/>
        <dbReference type="ChEBI" id="CHEBI:57912"/>
        <dbReference type="EC" id="1.13.12.3"/>
    </reaction>
</comment>
<feature type="domain" description="Amine oxidase" evidence="7">
    <location>
        <begin position="57"/>
        <end position="540"/>
    </location>
</feature>
<protein>
    <recommendedName>
        <fullName evidence="4">Tryptophan 2-monooxygenase</fullName>
        <ecNumber evidence="3">1.13.12.3</ecNumber>
    </recommendedName>
</protein>
<evidence type="ECO:0000256" key="6">
    <source>
        <dbReference type="ARBA" id="ARBA00047321"/>
    </source>
</evidence>
<name>A0ABW7GC96_9BURK</name>
<dbReference type="PANTHER" id="PTHR10742:SF342">
    <property type="entry name" value="AMINE OXIDASE"/>
    <property type="match status" value="1"/>
</dbReference>
<dbReference type="EMBL" id="JBIGIA010000025">
    <property type="protein sequence ID" value="MFG6459576.1"/>
    <property type="molecule type" value="Genomic_DNA"/>
</dbReference>
<comment type="caution">
    <text evidence="8">The sequence shown here is derived from an EMBL/GenBank/DDBJ whole genome shotgun (WGS) entry which is preliminary data.</text>
</comment>
<evidence type="ECO:0000256" key="5">
    <source>
        <dbReference type="ARBA" id="ARBA00023070"/>
    </source>
</evidence>
<evidence type="ECO:0000259" key="7">
    <source>
        <dbReference type="Pfam" id="PF01593"/>
    </source>
</evidence>
<dbReference type="Gene3D" id="1.10.405.40">
    <property type="match status" value="1"/>
</dbReference>
<comment type="pathway">
    <text evidence="1">Plant hormone metabolism; auxin biosynthesis.</text>
</comment>
<dbReference type="InterPro" id="IPR050281">
    <property type="entry name" value="Flavin_monoamine_oxidase"/>
</dbReference>
<gene>
    <name evidence="8" type="ORF">ACG00X_22305</name>
</gene>
<keyword evidence="5" id="KW-0073">Auxin biosynthesis</keyword>
<evidence type="ECO:0000256" key="1">
    <source>
        <dbReference type="ARBA" id="ARBA00004814"/>
    </source>
</evidence>
<dbReference type="SUPFAM" id="SSF54373">
    <property type="entry name" value="FAD-linked reductases, C-terminal domain"/>
    <property type="match status" value="1"/>
</dbReference>
<evidence type="ECO:0000256" key="2">
    <source>
        <dbReference type="ARBA" id="ARBA00005833"/>
    </source>
</evidence>
<dbReference type="PANTHER" id="PTHR10742">
    <property type="entry name" value="FLAVIN MONOAMINE OXIDASE"/>
    <property type="match status" value="1"/>
</dbReference>
<dbReference type="PRINTS" id="PR00419">
    <property type="entry name" value="ADXRDTASE"/>
</dbReference>
<evidence type="ECO:0000313" key="8">
    <source>
        <dbReference type="EMBL" id="MFG6459576.1"/>
    </source>
</evidence>
<dbReference type="InterPro" id="IPR036188">
    <property type="entry name" value="FAD/NAD-bd_sf"/>
</dbReference>
<evidence type="ECO:0000256" key="4">
    <source>
        <dbReference type="ARBA" id="ARBA00017871"/>
    </source>
</evidence>
<dbReference type="RefSeq" id="WP_394491717.1">
    <property type="nucleotide sequence ID" value="NZ_JBIGIA010000025.1"/>
</dbReference>
<evidence type="ECO:0000256" key="3">
    <source>
        <dbReference type="ARBA" id="ARBA00012535"/>
    </source>
</evidence>